<evidence type="ECO:0000313" key="4">
    <source>
        <dbReference type="EMBL" id="MTV52268.1"/>
    </source>
</evidence>
<comment type="caution">
    <text evidence="4">The sequence shown here is derived from an EMBL/GenBank/DDBJ whole genome shotgun (WGS) entry which is preliminary data.</text>
</comment>
<protein>
    <recommendedName>
        <fullName evidence="7">PNPLA domain-containing protein</fullName>
    </recommendedName>
</protein>
<dbReference type="OrthoDB" id="100544at2"/>
<dbReference type="EMBL" id="WNKZ01000010">
    <property type="protein sequence ID" value="MTV52268.1"/>
    <property type="molecule type" value="Genomic_DNA"/>
</dbReference>
<dbReference type="AlphaFoldDB" id="A0A6I3SSY4"/>
<keyword evidence="2" id="KW-1133">Transmembrane helix</keyword>
<reference evidence="6" key="2">
    <citation type="journal article" date="2019" name="Int. J. Syst. Evol. Microbiol.">
        <title>The Global Catalogue of Microorganisms (GCM) 10K type strain sequencing project: providing services to taxonomists for standard genome sequencing and annotation.</title>
        <authorList>
            <consortium name="The Broad Institute Genomics Platform"/>
            <consortium name="The Broad Institute Genome Sequencing Center for Infectious Disease"/>
            <person name="Wu L."/>
            <person name="Ma J."/>
        </authorList>
    </citation>
    <scope>NUCLEOTIDE SEQUENCE [LARGE SCALE GENOMIC DNA]</scope>
    <source>
        <strain evidence="6">CGMCC 1.15931</strain>
    </source>
</reference>
<dbReference type="Proteomes" id="UP000622638">
    <property type="component" value="Unassembled WGS sequence"/>
</dbReference>
<organism evidence="4 5">
    <name type="scientific">Pseudoduganella buxea</name>
    <dbReference type="NCBI Taxonomy" id="1949069"/>
    <lineage>
        <taxon>Bacteria</taxon>
        <taxon>Pseudomonadati</taxon>
        <taxon>Pseudomonadota</taxon>
        <taxon>Betaproteobacteria</taxon>
        <taxon>Burkholderiales</taxon>
        <taxon>Oxalobacteraceae</taxon>
        <taxon>Telluria group</taxon>
        <taxon>Pseudoduganella</taxon>
    </lineage>
</organism>
<evidence type="ECO:0000313" key="6">
    <source>
        <dbReference type="Proteomes" id="UP000622638"/>
    </source>
</evidence>
<dbReference type="GO" id="GO:0046475">
    <property type="term" value="P:glycerophospholipid catabolic process"/>
    <property type="evidence" value="ECO:0007669"/>
    <property type="project" value="TreeGrafter"/>
</dbReference>
<reference evidence="3" key="1">
    <citation type="journal article" date="2014" name="Int. J. Syst. Evol. Microbiol.">
        <title>Complete genome of a new Firmicutes species belonging to the dominant human colonic microbiota ('Ruminococcus bicirculans') reveals two chromosomes and a selective capacity to utilize plant glucans.</title>
        <authorList>
            <consortium name="NISC Comparative Sequencing Program"/>
            <person name="Wegmann U."/>
            <person name="Louis P."/>
            <person name="Goesmann A."/>
            <person name="Henrissat B."/>
            <person name="Duncan S.H."/>
            <person name="Flint H.J."/>
        </authorList>
    </citation>
    <scope>NUCLEOTIDE SEQUENCE</scope>
    <source>
        <strain evidence="3">CGMCC 1.15931</strain>
    </source>
</reference>
<feature type="compositionally biased region" description="Basic and acidic residues" evidence="1">
    <location>
        <begin position="10"/>
        <end position="20"/>
    </location>
</feature>
<dbReference type="EMBL" id="BMKG01000002">
    <property type="protein sequence ID" value="GGB86805.1"/>
    <property type="molecule type" value="Genomic_DNA"/>
</dbReference>
<name>A0A6I3SSY4_9BURK</name>
<dbReference type="SUPFAM" id="SSF52151">
    <property type="entry name" value="FabD/lysophospholipase-like"/>
    <property type="match status" value="1"/>
</dbReference>
<feature type="transmembrane region" description="Helical" evidence="2">
    <location>
        <begin position="572"/>
        <end position="593"/>
    </location>
</feature>
<feature type="transmembrane region" description="Helical" evidence="2">
    <location>
        <begin position="298"/>
        <end position="320"/>
    </location>
</feature>
<dbReference type="Gene3D" id="3.40.1090.10">
    <property type="entry name" value="Cytosolic phospholipase A2 catalytic domain"/>
    <property type="match status" value="2"/>
</dbReference>
<evidence type="ECO:0000313" key="5">
    <source>
        <dbReference type="Proteomes" id="UP000430634"/>
    </source>
</evidence>
<feature type="compositionally biased region" description="Low complexity" evidence="1">
    <location>
        <begin position="24"/>
        <end position="37"/>
    </location>
</feature>
<feature type="transmembrane region" description="Helical" evidence="2">
    <location>
        <begin position="489"/>
        <end position="513"/>
    </location>
</feature>
<feature type="transmembrane region" description="Helical" evidence="2">
    <location>
        <begin position="380"/>
        <end position="402"/>
    </location>
</feature>
<keyword evidence="6" id="KW-1185">Reference proteome</keyword>
<gene>
    <name evidence="3" type="ORF">GCM10011572_05990</name>
    <name evidence="4" type="ORF">GM672_05900</name>
</gene>
<keyword evidence="2" id="KW-0472">Membrane</keyword>
<feature type="transmembrane region" description="Helical" evidence="2">
    <location>
        <begin position="243"/>
        <end position="267"/>
    </location>
</feature>
<reference evidence="3" key="4">
    <citation type="submission" date="2024-05" db="EMBL/GenBank/DDBJ databases">
        <authorList>
            <person name="Sun Q."/>
            <person name="Zhou Y."/>
        </authorList>
    </citation>
    <scope>NUCLEOTIDE SEQUENCE</scope>
    <source>
        <strain evidence="3">CGMCC 1.15931</strain>
    </source>
</reference>
<keyword evidence="2" id="KW-0812">Transmembrane</keyword>
<feature type="transmembrane region" description="Helical" evidence="2">
    <location>
        <begin position="340"/>
        <end position="360"/>
    </location>
</feature>
<feature type="transmembrane region" description="Helical" evidence="2">
    <location>
        <begin position="414"/>
        <end position="443"/>
    </location>
</feature>
<sequence length="1028" mass="111217">MSAVPQGLERVPEQPARERALSPGGTAAARGDDAGQAYAEKQEELHRARWRHAHGVAPNAATAGLALSGGGIRSATLGLGVLEGLRDLKLLPRFDYLSSVSGGGYIMGWLTAHCRRGTGWLGADSATVRAWDSSIAHLSKYSNYLSPRVGAFSADTWSVLTVWGRNALLVQMTVICGIVLALLAPRAAMLWFVSWPKHDNLRWLTVLVFIVAIAGIAANQLHQRYEAARRRKQAKNKESKRMLLSWVGAPVGALAGVACLLAAQYFADIHDFKPFPERFPEPVTVDNLARAGVPAVPIALLCVAAAMAFVTCAVSVRFIFGGKECVNAWPDYGQGWVQLLVVLPLLLTSVAFAAVLWRGASLLEKPQAFGQLFTHGLGYWPLPLACAFAALVALTCCSFRRWTGFKGRTRVPRVVFNAVLIAVTSVVCIAALHAAFAGIVVLMQTFVGDGGVRNAFVWGPSLVLVSFAFAVVLLIGIMGRASMEGMREWWSRLAAWLWIYALVWNMLTMSAIHGPALVTTVVNPDSWEKAMPLLAWIGTTAAGLLASSSGATRSDTKIRSRESTLVSTALEVVAKVAPVIFILGLLLIVAAVIERMLPGFYLEPTSPLGKLADCTPGQWWSVFADYLRDDGAILAGIAGGVTVLLGLLAWRVDINEFSLQSFYRSRLVRCYLGASRQARTPQKFTQFDDADDLRVSELGGEGFTGPLHLINCTVNLGGTRDLSLHTRHGASFTVTPYTIGSASPIEGDQGRHIVGFREHGHYRGRGMTLGEALATSGAAASPNQGFHTSSAAAFMMTMFNARLGRWCPNPRHATAYTSPWFSLAFLVRELFGTASERSSYLMVSDGGHFDNLGVYELVRRRCKLIVSVDAECDAAMHFGALGTLIRLCQVDFKTRIEIDVDRLRPSPDSGRSQSHLAVGRILYPPLDDGRGAEEGVLVYIKAALTPALRDASVLQYHATHPAFPHESTGDQFYGEDQFESYRRLGRHLVKHGLGAGLDADSLARIVQLRPDFASALAAAPVSVTAQAW</sequence>
<feature type="region of interest" description="Disordered" evidence="1">
    <location>
        <begin position="1"/>
        <end position="37"/>
    </location>
</feature>
<dbReference type="GO" id="GO:0004623">
    <property type="term" value="F:phospholipase A2 activity"/>
    <property type="evidence" value="ECO:0007669"/>
    <property type="project" value="TreeGrafter"/>
</dbReference>
<evidence type="ECO:0000313" key="3">
    <source>
        <dbReference type="EMBL" id="GGB86805.1"/>
    </source>
</evidence>
<evidence type="ECO:0000256" key="1">
    <source>
        <dbReference type="SAM" id="MobiDB-lite"/>
    </source>
</evidence>
<dbReference type="InterPro" id="IPR016035">
    <property type="entry name" value="Acyl_Trfase/lysoPLipase"/>
</dbReference>
<evidence type="ECO:0000256" key="2">
    <source>
        <dbReference type="SAM" id="Phobius"/>
    </source>
</evidence>
<accession>A0A6I3SSY4</accession>
<evidence type="ECO:0008006" key="7">
    <source>
        <dbReference type="Google" id="ProtNLM"/>
    </source>
</evidence>
<dbReference type="Proteomes" id="UP000430634">
    <property type="component" value="Unassembled WGS sequence"/>
</dbReference>
<feature type="transmembrane region" description="Helical" evidence="2">
    <location>
        <begin position="533"/>
        <end position="551"/>
    </location>
</feature>
<feature type="transmembrane region" description="Helical" evidence="2">
    <location>
        <begin position="455"/>
        <end position="477"/>
    </location>
</feature>
<dbReference type="PANTHER" id="PTHR10728">
    <property type="entry name" value="CYTOSOLIC PHOSPHOLIPASE A2"/>
    <property type="match status" value="1"/>
</dbReference>
<dbReference type="GO" id="GO:0005829">
    <property type="term" value="C:cytosol"/>
    <property type="evidence" value="ECO:0007669"/>
    <property type="project" value="TreeGrafter"/>
</dbReference>
<reference evidence="4 5" key="3">
    <citation type="submission" date="2019-11" db="EMBL/GenBank/DDBJ databases">
        <title>Type strains purchased from KCTC, JCM and DSMZ.</title>
        <authorList>
            <person name="Lu H."/>
        </authorList>
    </citation>
    <scope>NUCLEOTIDE SEQUENCE [LARGE SCALE GENOMIC DNA]</scope>
    <source>
        <strain evidence="4 5">KCTC 52429</strain>
    </source>
</reference>
<feature type="transmembrane region" description="Helical" evidence="2">
    <location>
        <begin position="168"/>
        <end position="191"/>
    </location>
</feature>
<proteinExistence type="predicted"/>
<dbReference type="RefSeq" id="WP_155469599.1">
    <property type="nucleotide sequence ID" value="NZ_BMKG01000002.1"/>
</dbReference>
<dbReference type="PANTHER" id="PTHR10728:SF40">
    <property type="entry name" value="PATATIN FAMILY PROTEIN"/>
    <property type="match status" value="1"/>
</dbReference>
<feature type="transmembrane region" description="Helical" evidence="2">
    <location>
        <begin position="631"/>
        <end position="650"/>
    </location>
</feature>
<feature type="transmembrane region" description="Helical" evidence="2">
    <location>
        <begin position="203"/>
        <end position="222"/>
    </location>
</feature>